<keyword evidence="4 8" id="KW-0418">Kinase</keyword>
<dbReference type="SUPFAM" id="SSF56112">
    <property type="entry name" value="Protein kinase-like (PK-like)"/>
    <property type="match status" value="1"/>
</dbReference>
<feature type="region of interest" description="Disordered" evidence="6">
    <location>
        <begin position="91"/>
        <end position="124"/>
    </location>
</feature>
<evidence type="ECO:0000256" key="2">
    <source>
        <dbReference type="ARBA" id="ARBA00022679"/>
    </source>
</evidence>
<evidence type="ECO:0000256" key="6">
    <source>
        <dbReference type="SAM" id="MobiDB-lite"/>
    </source>
</evidence>
<proteinExistence type="predicted"/>
<evidence type="ECO:0000313" key="8">
    <source>
        <dbReference type="EMBL" id="NDJ96742.1"/>
    </source>
</evidence>
<accession>A0A6B2FZR0</accession>
<dbReference type="EMBL" id="GHBR01001549">
    <property type="protein sequence ID" value="NDJ96742.1"/>
    <property type="molecule type" value="Transcribed_RNA"/>
</dbReference>
<evidence type="ECO:0000259" key="7">
    <source>
        <dbReference type="PROSITE" id="PS51285"/>
    </source>
</evidence>
<evidence type="ECO:0000256" key="4">
    <source>
        <dbReference type="ARBA" id="ARBA00022777"/>
    </source>
</evidence>
<dbReference type="Gene3D" id="1.10.510.10">
    <property type="entry name" value="Transferase(Phosphotransferase) domain 1"/>
    <property type="match status" value="1"/>
</dbReference>
<dbReference type="GO" id="GO:0005524">
    <property type="term" value="F:ATP binding"/>
    <property type="evidence" value="ECO:0007669"/>
    <property type="project" value="UniProtKB-KW"/>
</dbReference>
<sequence length="124" mass="14369">MYETLVGTSPFLGDDSVKTYNIILKGFEGVGFPNEVGRNAQALIRKLCRIAPNERIGYAKRSFSEIQKNKWFENFNWLHLRNMVMNPPKIPNIQDGTEGYDDYDEFPRDDEIPADETSGWDKEF</sequence>
<feature type="domain" description="AGC-kinase C-terminal" evidence="7">
    <location>
        <begin position="73"/>
        <end position="124"/>
    </location>
</feature>
<evidence type="ECO:0000256" key="5">
    <source>
        <dbReference type="ARBA" id="ARBA00022840"/>
    </source>
</evidence>
<evidence type="ECO:0000256" key="3">
    <source>
        <dbReference type="ARBA" id="ARBA00022741"/>
    </source>
</evidence>
<dbReference type="GO" id="GO:0004674">
    <property type="term" value="F:protein serine/threonine kinase activity"/>
    <property type="evidence" value="ECO:0007669"/>
    <property type="project" value="UniProtKB-KW"/>
</dbReference>
<name>A0A6B2FZR0_MYXSQ</name>
<keyword evidence="2" id="KW-0808">Transferase</keyword>
<keyword evidence="5" id="KW-0067">ATP-binding</keyword>
<organism evidence="8">
    <name type="scientific">Myxobolus squamalis</name>
    <name type="common">Myxosporean</name>
    <dbReference type="NCBI Taxonomy" id="59785"/>
    <lineage>
        <taxon>Eukaryota</taxon>
        <taxon>Metazoa</taxon>
        <taxon>Cnidaria</taxon>
        <taxon>Myxozoa</taxon>
        <taxon>Myxosporea</taxon>
        <taxon>Bivalvulida</taxon>
        <taxon>Platysporina</taxon>
        <taxon>Myxobolidae</taxon>
        <taxon>Myxobolus</taxon>
    </lineage>
</organism>
<dbReference type="InterPro" id="IPR011009">
    <property type="entry name" value="Kinase-like_dom_sf"/>
</dbReference>
<protein>
    <submittedName>
        <fullName evidence="8">cGMP-dependent protein kinase 1 (Trinotate prediction)</fullName>
    </submittedName>
</protein>
<evidence type="ECO:0000256" key="1">
    <source>
        <dbReference type="ARBA" id="ARBA00022527"/>
    </source>
</evidence>
<dbReference type="AlphaFoldDB" id="A0A6B2FZR0"/>
<keyword evidence="1" id="KW-0723">Serine/threonine-protein kinase</keyword>
<dbReference type="PANTHER" id="PTHR24353">
    <property type="entry name" value="CYCLIC NUCLEOTIDE-DEPENDENT PROTEIN KINASE"/>
    <property type="match status" value="1"/>
</dbReference>
<dbReference type="PROSITE" id="PS51285">
    <property type="entry name" value="AGC_KINASE_CTER"/>
    <property type="match status" value="1"/>
</dbReference>
<reference evidence="8" key="1">
    <citation type="submission" date="2018-11" db="EMBL/GenBank/DDBJ databases">
        <title>Myxobolus squamalis genome and transcriptome.</title>
        <authorList>
            <person name="Yahalomi D."/>
            <person name="Atkinson S.D."/>
            <person name="Neuhof M."/>
            <person name="Chang E.S."/>
            <person name="Philippe H."/>
            <person name="Cartwright P."/>
            <person name="Bartholomew J.L."/>
            <person name="Huchon D."/>
        </authorList>
    </citation>
    <scope>NUCLEOTIDE SEQUENCE</scope>
    <source>
        <strain evidence="8">71B08</strain>
        <tissue evidence="8">Whole</tissue>
    </source>
</reference>
<keyword evidence="3" id="KW-0547">Nucleotide-binding</keyword>
<dbReference type="InterPro" id="IPR000961">
    <property type="entry name" value="AGC-kinase_C"/>
</dbReference>
<dbReference type="PANTHER" id="PTHR24353:SF147">
    <property type="entry name" value="CGMP-DEPENDENT SERINE_THREONIN PROTEIN KINASE-RELATED"/>
    <property type="match status" value="1"/>
</dbReference>